<evidence type="ECO:0000256" key="20">
    <source>
        <dbReference type="ARBA" id="ARBA00075701"/>
    </source>
</evidence>
<evidence type="ECO:0000256" key="10">
    <source>
        <dbReference type="ARBA" id="ARBA00022801"/>
    </source>
</evidence>
<dbReference type="FunFam" id="3.60.40.10:FF:000021">
    <property type="entry name" value="Protein phosphatase, Mg2+/Mn2+-dependent, 1E"/>
    <property type="match status" value="1"/>
</dbReference>
<evidence type="ECO:0000256" key="16">
    <source>
        <dbReference type="ARBA" id="ARBA00048336"/>
    </source>
</evidence>
<keyword evidence="12 23" id="KW-0904">Protein phosphatase</keyword>
<dbReference type="RefSeq" id="XP_031553359.1">
    <property type="nucleotide sequence ID" value="XM_031697499.1"/>
</dbReference>
<evidence type="ECO:0000256" key="24">
    <source>
        <dbReference type="SAM" id="MobiDB-lite"/>
    </source>
</evidence>
<feature type="region of interest" description="Disordered" evidence="24">
    <location>
        <begin position="395"/>
        <end position="440"/>
    </location>
</feature>
<comment type="similarity">
    <text evidence="23">Belongs to the PP2C family.</text>
</comment>
<evidence type="ECO:0000256" key="22">
    <source>
        <dbReference type="ARBA" id="ARBA00079435"/>
    </source>
</evidence>
<gene>
    <name evidence="27" type="primary">LOC116290466</name>
</gene>
<keyword evidence="11" id="KW-0460">Magnesium</keyword>
<evidence type="ECO:0000259" key="25">
    <source>
        <dbReference type="PROSITE" id="PS51746"/>
    </source>
</evidence>
<evidence type="ECO:0000256" key="2">
    <source>
        <dbReference type="ARBA" id="ARBA00001946"/>
    </source>
</evidence>
<feature type="compositionally biased region" description="Polar residues" evidence="24">
    <location>
        <begin position="409"/>
        <end position="438"/>
    </location>
</feature>
<dbReference type="InterPro" id="IPR000222">
    <property type="entry name" value="PP2C_BS"/>
</dbReference>
<dbReference type="PROSITE" id="PS01032">
    <property type="entry name" value="PPM_1"/>
    <property type="match status" value="1"/>
</dbReference>
<evidence type="ECO:0000256" key="11">
    <source>
        <dbReference type="ARBA" id="ARBA00022842"/>
    </source>
</evidence>
<dbReference type="GO" id="GO:0005634">
    <property type="term" value="C:nucleus"/>
    <property type="evidence" value="ECO:0007669"/>
    <property type="project" value="UniProtKB-SubCell"/>
</dbReference>
<keyword evidence="6" id="KW-0963">Cytoplasm</keyword>
<comment type="catalytic activity">
    <reaction evidence="15">
        <text>O-phospho-L-seryl-[protein] + H2O = L-seryl-[protein] + phosphate</text>
        <dbReference type="Rhea" id="RHEA:20629"/>
        <dbReference type="Rhea" id="RHEA-COMP:9863"/>
        <dbReference type="Rhea" id="RHEA-COMP:11604"/>
        <dbReference type="ChEBI" id="CHEBI:15377"/>
        <dbReference type="ChEBI" id="CHEBI:29999"/>
        <dbReference type="ChEBI" id="CHEBI:43474"/>
        <dbReference type="ChEBI" id="CHEBI:83421"/>
        <dbReference type="EC" id="3.1.3.16"/>
    </reaction>
</comment>
<comment type="cofactor">
    <cofactor evidence="1">
        <name>Mn(2+)</name>
        <dbReference type="ChEBI" id="CHEBI:29035"/>
    </cofactor>
</comment>
<comment type="cofactor">
    <cofactor evidence="2">
        <name>Mg(2+)</name>
        <dbReference type="ChEBI" id="CHEBI:18420"/>
    </cofactor>
</comment>
<comment type="catalytic activity">
    <reaction evidence="16">
        <text>O-phospho-L-threonyl-[protein] + H2O = L-threonyl-[protein] + phosphate</text>
        <dbReference type="Rhea" id="RHEA:47004"/>
        <dbReference type="Rhea" id="RHEA-COMP:11060"/>
        <dbReference type="Rhea" id="RHEA-COMP:11605"/>
        <dbReference type="ChEBI" id="CHEBI:15377"/>
        <dbReference type="ChEBI" id="CHEBI:30013"/>
        <dbReference type="ChEBI" id="CHEBI:43474"/>
        <dbReference type="ChEBI" id="CHEBI:61977"/>
        <dbReference type="EC" id="3.1.3.16"/>
    </reaction>
</comment>
<dbReference type="Pfam" id="PF00481">
    <property type="entry name" value="PP2C"/>
    <property type="match status" value="1"/>
</dbReference>
<dbReference type="CDD" id="cd00143">
    <property type="entry name" value="PP2Cc"/>
    <property type="match status" value="1"/>
</dbReference>
<evidence type="ECO:0000256" key="19">
    <source>
        <dbReference type="ARBA" id="ARBA00075580"/>
    </source>
</evidence>
<evidence type="ECO:0000256" key="8">
    <source>
        <dbReference type="ARBA" id="ARBA00022723"/>
    </source>
</evidence>
<evidence type="ECO:0000256" key="21">
    <source>
        <dbReference type="ARBA" id="ARBA00078590"/>
    </source>
</evidence>
<evidence type="ECO:0000256" key="4">
    <source>
        <dbReference type="ARBA" id="ARBA00004496"/>
    </source>
</evidence>
<dbReference type="Gene3D" id="3.60.40.10">
    <property type="entry name" value="PPM-type phosphatase domain"/>
    <property type="match status" value="1"/>
</dbReference>
<evidence type="ECO:0000256" key="17">
    <source>
        <dbReference type="ARBA" id="ARBA00063519"/>
    </source>
</evidence>
<keyword evidence="8" id="KW-0479">Metal-binding</keyword>
<keyword evidence="9" id="KW-0677">Repeat</keyword>
<feature type="region of interest" description="Disordered" evidence="24">
    <location>
        <begin position="500"/>
        <end position="562"/>
    </location>
</feature>
<keyword evidence="26" id="KW-1185">Reference proteome</keyword>
<evidence type="ECO:0000256" key="12">
    <source>
        <dbReference type="ARBA" id="ARBA00022912"/>
    </source>
</evidence>
<proteinExistence type="inferred from homology"/>
<dbReference type="FunCoup" id="A0A6P8HA97">
    <property type="interactions" value="252"/>
</dbReference>
<dbReference type="InterPro" id="IPR015655">
    <property type="entry name" value="PP2C"/>
</dbReference>
<evidence type="ECO:0000313" key="27">
    <source>
        <dbReference type="RefSeq" id="XP_031553359.1"/>
    </source>
</evidence>
<evidence type="ECO:0000256" key="14">
    <source>
        <dbReference type="ARBA" id="ARBA00023242"/>
    </source>
</evidence>
<keyword evidence="14" id="KW-0539">Nucleus</keyword>
<keyword evidence="7" id="KW-0597">Phosphoprotein</keyword>
<dbReference type="GeneID" id="116290466"/>
<dbReference type="Proteomes" id="UP000515163">
    <property type="component" value="Unplaced"/>
</dbReference>
<dbReference type="SUPFAM" id="SSF81606">
    <property type="entry name" value="PP2C-like"/>
    <property type="match status" value="1"/>
</dbReference>
<evidence type="ECO:0000256" key="18">
    <source>
        <dbReference type="ARBA" id="ARBA00070214"/>
    </source>
</evidence>
<dbReference type="SMART" id="SM00332">
    <property type="entry name" value="PP2Cc"/>
    <property type="match status" value="1"/>
</dbReference>
<keyword evidence="13" id="KW-0464">Manganese</keyword>
<dbReference type="GO" id="GO:0046872">
    <property type="term" value="F:metal ion binding"/>
    <property type="evidence" value="ECO:0007669"/>
    <property type="project" value="UniProtKB-KW"/>
</dbReference>
<evidence type="ECO:0000256" key="1">
    <source>
        <dbReference type="ARBA" id="ARBA00001936"/>
    </source>
</evidence>
<evidence type="ECO:0000256" key="9">
    <source>
        <dbReference type="ARBA" id="ARBA00022737"/>
    </source>
</evidence>
<dbReference type="InterPro" id="IPR036457">
    <property type="entry name" value="PPM-type-like_dom_sf"/>
</dbReference>
<dbReference type="PANTHER" id="PTHR13832:SF818">
    <property type="entry name" value="SD03870P"/>
    <property type="match status" value="1"/>
</dbReference>
<evidence type="ECO:0000256" key="7">
    <source>
        <dbReference type="ARBA" id="ARBA00022553"/>
    </source>
</evidence>
<evidence type="ECO:0000256" key="3">
    <source>
        <dbReference type="ARBA" id="ARBA00004123"/>
    </source>
</evidence>
<feature type="domain" description="PPM-type phosphatase" evidence="25">
    <location>
        <begin position="132"/>
        <end position="389"/>
    </location>
</feature>
<dbReference type="OrthoDB" id="10264738at2759"/>
<dbReference type="AlphaFoldDB" id="A0A6P8HA97"/>
<keyword evidence="10 23" id="KW-0378">Hydrolase</keyword>
<dbReference type="GO" id="GO:0005737">
    <property type="term" value="C:cytoplasm"/>
    <property type="evidence" value="ECO:0007669"/>
    <property type="project" value="UniProtKB-SubCell"/>
</dbReference>
<comment type="subunit">
    <text evidence="17">Heterotrimer. Interacts with PAX1 and ARHGEF6 (or ARHGEF7).</text>
</comment>
<evidence type="ECO:0000256" key="6">
    <source>
        <dbReference type="ARBA" id="ARBA00022490"/>
    </source>
</evidence>
<name>A0A6P8HA97_ACTTE</name>
<feature type="compositionally biased region" description="Polar residues" evidence="24">
    <location>
        <begin position="502"/>
        <end position="512"/>
    </location>
</feature>
<evidence type="ECO:0000256" key="23">
    <source>
        <dbReference type="RuleBase" id="RU003465"/>
    </source>
</evidence>
<dbReference type="PROSITE" id="PS51746">
    <property type="entry name" value="PPM_2"/>
    <property type="match status" value="1"/>
</dbReference>
<dbReference type="GO" id="GO:0004722">
    <property type="term" value="F:protein serine/threonine phosphatase activity"/>
    <property type="evidence" value="ECO:0007669"/>
    <property type="project" value="UniProtKB-EC"/>
</dbReference>
<dbReference type="KEGG" id="aten:116290466"/>
<evidence type="ECO:0000256" key="5">
    <source>
        <dbReference type="ARBA" id="ARBA00013081"/>
    </source>
</evidence>
<sequence>MGVEFTEEEKQKAADFLSKFALEHASPEEKDSLPFRVDAPHSIGSEEIHGYVIEWALEYLRKCNCPDDLAATITHHATQELLEADLTCYKLQNNKGLDVDKLVKATFNKVQEICVDWSHAPPKMFKSERSYQSCVHAIKNTRRKMEDKHIIMPYFSTLFGLPKEFPSLAFFAVYDGHGGVDAANYASANLHVFLSMNENLHTDPGLALYETFMMTDECFGLKARTEGLKSGCTAVTVLISNDTLHVAWLGDSQAVLSKGGEAVILMEPHKPDQKDEKDRIEALGGCVVYFGAWRVNGNLSVSRAIGDVEHKPYISGEPCLSEFTLEGDEEFVVLACDGLWDTVGREEVVKLVNAHVAEGNDRGTAAKLLVDTAKRAGSSDNISVIVVFLDAHSKTNSSKDISNPVIVRNHSQTPSHNGTTKPSNSKVNNETANSNQEQNDIEKLGVSEVVDQLVPIIAKVKISTETTETITTPTMTCKITCKEDKSYNNSGQLAQITKKLSLEQQTRSAESSPKQDKKTKTKSITPVGKASPKTKPKASSHLDVDQKASLRRRSAPGAFTSS</sequence>
<protein>
    <recommendedName>
        <fullName evidence="18">Protein phosphatase 1E</fullName>
        <ecNumber evidence="5">3.1.3.16</ecNumber>
    </recommendedName>
    <alternativeName>
        <fullName evidence="21">Ca(2+)/calmodulin-dependent protein kinase phosphatase N</fullName>
    </alternativeName>
    <alternativeName>
        <fullName evidence="19">CaMKP-nucleus</fullName>
    </alternativeName>
    <alternativeName>
        <fullName evidence="20">Partner of PIX 1</fullName>
    </alternativeName>
    <alternativeName>
        <fullName evidence="22">Partner of PIX-alpha</fullName>
    </alternativeName>
</protein>
<evidence type="ECO:0000256" key="15">
    <source>
        <dbReference type="ARBA" id="ARBA00047761"/>
    </source>
</evidence>
<comment type="subcellular location">
    <subcellularLocation>
        <location evidence="4">Cytoplasm</location>
    </subcellularLocation>
    <subcellularLocation>
        <location evidence="3">Nucleus</location>
    </subcellularLocation>
</comment>
<reference evidence="27" key="1">
    <citation type="submission" date="2025-08" db="UniProtKB">
        <authorList>
            <consortium name="RefSeq"/>
        </authorList>
    </citation>
    <scope>IDENTIFICATION</scope>
    <source>
        <tissue evidence="27">Tentacle</tissue>
    </source>
</reference>
<accession>A0A6P8HA97</accession>
<evidence type="ECO:0000313" key="26">
    <source>
        <dbReference type="Proteomes" id="UP000515163"/>
    </source>
</evidence>
<dbReference type="PANTHER" id="PTHR13832">
    <property type="entry name" value="PROTEIN PHOSPHATASE 2C"/>
    <property type="match status" value="1"/>
</dbReference>
<dbReference type="InterPro" id="IPR001932">
    <property type="entry name" value="PPM-type_phosphatase-like_dom"/>
</dbReference>
<dbReference type="InParanoid" id="A0A6P8HA97"/>
<dbReference type="EC" id="3.1.3.16" evidence="5"/>
<organism evidence="26 27">
    <name type="scientific">Actinia tenebrosa</name>
    <name type="common">Australian red waratah sea anemone</name>
    <dbReference type="NCBI Taxonomy" id="6105"/>
    <lineage>
        <taxon>Eukaryota</taxon>
        <taxon>Metazoa</taxon>
        <taxon>Cnidaria</taxon>
        <taxon>Anthozoa</taxon>
        <taxon>Hexacorallia</taxon>
        <taxon>Actiniaria</taxon>
        <taxon>Actiniidae</taxon>
        <taxon>Actinia</taxon>
    </lineage>
</organism>
<evidence type="ECO:0000256" key="13">
    <source>
        <dbReference type="ARBA" id="ARBA00023211"/>
    </source>
</evidence>